<reference evidence="6" key="1">
    <citation type="journal article" date="2020" name="mSystems">
        <title>Genome- and Community-Level Interaction Insights into Carbon Utilization and Element Cycling Functions of Hydrothermarchaeota in Hydrothermal Sediment.</title>
        <authorList>
            <person name="Zhou Z."/>
            <person name="Liu Y."/>
            <person name="Xu W."/>
            <person name="Pan J."/>
            <person name="Luo Z.H."/>
            <person name="Li M."/>
        </authorList>
    </citation>
    <scope>NUCLEOTIDE SEQUENCE [LARGE SCALE GENOMIC DNA]</scope>
    <source>
        <strain evidence="6">HyVt-115</strain>
    </source>
</reference>
<dbReference type="AlphaFoldDB" id="A0A7C0Y5Q5"/>
<feature type="transmembrane region" description="Helical" evidence="5">
    <location>
        <begin position="44"/>
        <end position="64"/>
    </location>
</feature>
<organism evidence="6">
    <name type="scientific">Thermosulfidibacter takaii</name>
    <dbReference type="NCBI Taxonomy" id="412593"/>
    <lineage>
        <taxon>Bacteria</taxon>
        <taxon>Pseudomonadati</taxon>
        <taxon>Thermosulfidibacterota</taxon>
        <taxon>Thermosulfidibacteria</taxon>
        <taxon>Thermosulfidibacterales</taxon>
        <taxon>Thermosulfidibacteraceae</taxon>
    </lineage>
</organism>
<feature type="transmembrane region" description="Helical" evidence="5">
    <location>
        <begin position="196"/>
        <end position="215"/>
    </location>
</feature>
<dbReference type="Proteomes" id="UP000885690">
    <property type="component" value="Unassembled WGS sequence"/>
</dbReference>
<dbReference type="InterPro" id="IPR051598">
    <property type="entry name" value="TSUP/Inactive_protease-like"/>
</dbReference>
<evidence type="ECO:0000256" key="3">
    <source>
        <dbReference type="ARBA" id="ARBA00022989"/>
    </source>
</evidence>
<gene>
    <name evidence="6" type="ORF">ENF32_00485</name>
</gene>
<keyword evidence="2 5" id="KW-0812">Transmembrane</keyword>
<evidence type="ECO:0000256" key="4">
    <source>
        <dbReference type="ARBA" id="ARBA00023136"/>
    </source>
</evidence>
<name>A0A7C0Y5Q5_9BACT</name>
<feature type="transmembrane region" description="Helical" evidence="5">
    <location>
        <begin position="131"/>
        <end position="150"/>
    </location>
</feature>
<feature type="transmembrane region" description="Helical" evidence="5">
    <location>
        <begin position="227"/>
        <end position="244"/>
    </location>
</feature>
<feature type="transmembrane region" description="Helical" evidence="5">
    <location>
        <begin position="71"/>
        <end position="93"/>
    </location>
</feature>
<sequence length="249" mass="26259">MSLALLAPLIFLVISFVFSMLGMGGSQLYIPILYWLGMNFKHEAIPLGLLLNVATSASAAVTYYRHGLIRVRLAIPFALAMIACAPIGAFINFQVSTKLVILVFALFTLAGSILAYTNWKPQKKVESKKAEIILGITAGSILGLVVGFAGRGGGAMVVPILLMSGLEAKAAAATSSFIVTCAAISGFLGHLPKAHFDPFLTAGTLLAVLIGSQAGSRLMAGKMKPRGVRYVFAGVLFLVAVLLLKDVFK</sequence>
<dbReference type="Pfam" id="PF01925">
    <property type="entry name" value="TauE"/>
    <property type="match status" value="1"/>
</dbReference>
<evidence type="ECO:0000256" key="2">
    <source>
        <dbReference type="ARBA" id="ARBA00022692"/>
    </source>
</evidence>
<evidence type="ECO:0000256" key="5">
    <source>
        <dbReference type="RuleBase" id="RU363041"/>
    </source>
</evidence>
<proteinExistence type="inferred from homology"/>
<comment type="caution">
    <text evidence="6">The sequence shown here is derived from an EMBL/GenBank/DDBJ whole genome shotgun (WGS) entry which is preliminary data.</text>
</comment>
<accession>A0A7C0Y5Q5</accession>
<comment type="similarity">
    <text evidence="5">Belongs to the 4-toluene sulfonate uptake permease (TSUP) (TC 2.A.102) family.</text>
</comment>
<keyword evidence="4 5" id="KW-0472">Membrane</keyword>
<dbReference type="GO" id="GO:0005886">
    <property type="term" value="C:plasma membrane"/>
    <property type="evidence" value="ECO:0007669"/>
    <property type="project" value="UniProtKB-SubCell"/>
</dbReference>
<dbReference type="InterPro" id="IPR002781">
    <property type="entry name" value="TM_pro_TauE-like"/>
</dbReference>
<keyword evidence="3 5" id="KW-1133">Transmembrane helix</keyword>
<comment type="subcellular location">
    <subcellularLocation>
        <location evidence="5">Cell membrane</location>
        <topology evidence="5">Multi-pass membrane protein</topology>
    </subcellularLocation>
    <subcellularLocation>
        <location evidence="1">Membrane</location>
        <topology evidence="1">Multi-pass membrane protein</topology>
    </subcellularLocation>
</comment>
<protein>
    <recommendedName>
        <fullName evidence="5">Probable membrane transporter protein</fullName>
    </recommendedName>
</protein>
<dbReference type="EMBL" id="DQWS01000019">
    <property type="protein sequence ID" value="HDD52534.1"/>
    <property type="molecule type" value="Genomic_DNA"/>
</dbReference>
<dbReference type="PANTHER" id="PTHR43701">
    <property type="entry name" value="MEMBRANE TRANSPORTER PROTEIN MJ0441-RELATED"/>
    <property type="match status" value="1"/>
</dbReference>
<keyword evidence="5" id="KW-1003">Cell membrane</keyword>
<feature type="transmembrane region" description="Helical" evidence="5">
    <location>
        <begin position="99"/>
        <end position="119"/>
    </location>
</feature>
<evidence type="ECO:0000256" key="1">
    <source>
        <dbReference type="ARBA" id="ARBA00004141"/>
    </source>
</evidence>
<dbReference type="PANTHER" id="PTHR43701:SF2">
    <property type="entry name" value="MEMBRANE TRANSPORTER PROTEIN YJNA-RELATED"/>
    <property type="match status" value="1"/>
</dbReference>
<evidence type="ECO:0000313" key="6">
    <source>
        <dbReference type="EMBL" id="HDD52534.1"/>
    </source>
</evidence>